<dbReference type="AlphaFoldDB" id="A0A4Z2E4B8"/>
<comment type="caution">
    <text evidence="4">The sequence shown here is derived from an EMBL/GenBank/DDBJ whole genome shotgun (WGS) entry which is preliminary data.</text>
</comment>
<dbReference type="EMBL" id="SRLO01018544">
    <property type="protein sequence ID" value="TNN23420.1"/>
    <property type="molecule type" value="Genomic_DNA"/>
</dbReference>
<evidence type="ECO:0000313" key="4">
    <source>
        <dbReference type="EMBL" id="TNN23420.1"/>
    </source>
</evidence>
<name>A0A4Z2E4B8_9TELE</name>
<dbReference type="Proteomes" id="UP000314294">
    <property type="component" value="Unassembled WGS sequence"/>
</dbReference>
<gene>
    <name evidence="4" type="primary">Hsd11b2_0</name>
    <name evidence="4" type="ORF">EYF80_066459</name>
</gene>
<protein>
    <submittedName>
        <fullName evidence="4">Corticosteroid 11-beta-dehydrogenase isozyme 2</fullName>
    </submittedName>
</protein>
<feature type="region of interest" description="Disordered" evidence="3">
    <location>
        <begin position="1"/>
        <end position="125"/>
    </location>
</feature>
<dbReference type="GO" id="GO:0070523">
    <property type="term" value="F:11-beta-hydroxysteroid dehydrogenase (NAD+) activity"/>
    <property type="evidence" value="ECO:0007669"/>
    <property type="project" value="TreeGrafter"/>
</dbReference>
<dbReference type="PANTHER" id="PTHR43313">
    <property type="entry name" value="SHORT-CHAIN DEHYDROGENASE/REDUCTASE FAMILY 9C"/>
    <property type="match status" value="1"/>
</dbReference>
<dbReference type="GO" id="GO:0008211">
    <property type="term" value="P:glucocorticoid metabolic process"/>
    <property type="evidence" value="ECO:0007669"/>
    <property type="project" value="TreeGrafter"/>
</dbReference>
<keyword evidence="2" id="KW-0443">Lipid metabolism</keyword>
<keyword evidence="5" id="KW-1185">Reference proteome</keyword>
<dbReference type="InterPro" id="IPR036291">
    <property type="entry name" value="NAD(P)-bd_dom_sf"/>
</dbReference>
<organism evidence="4 5">
    <name type="scientific">Liparis tanakae</name>
    <name type="common">Tanaka's snailfish</name>
    <dbReference type="NCBI Taxonomy" id="230148"/>
    <lineage>
        <taxon>Eukaryota</taxon>
        <taxon>Metazoa</taxon>
        <taxon>Chordata</taxon>
        <taxon>Craniata</taxon>
        <taxon>Vertebrata</taxon>
        <taxon>Euteleostomi</taxon>
        <taxon>Actinopterygii</taxon>
        <taxon>Neopterygii</taxon>
        <taxon>Teleostei</taxon>
        <taxon>Neoteleostei</taxon>
        <taxon>Acanthomorphata</taxon>
        <taxon>Eupercaria</taxon>
        <taxon>Perciformes</taxon>
        <taxon>Cottioidei</taxon>
        <taxon>Cottales</taxon>
        <taxon>Liparidae</taxon>
        <taxon>Liparis</taxon>
    </lineage>
</organism>
<sequence length="269" mass="29050">MWRKPPPRDRCALTSCSSRAPRYATPPLSNNNPAPPPDPAPGPAPAPWPRPLAPPPRPPPPARWSGPGLAAPRSRAPRFTSWQEGLRGHAAPPGGGFQAPGLLGNRARRGKRVRPPRRKDTCGPAHPGFWSHSKPLHVCVCVCVSVSVCVRECVCVCVCVCGSDESLSSGCDSGFGHATARYLDALGFEVFATVLELSGGGARELRRRCSPRLTLLQLDITQPQQVQRALRDTTAKLGPRGTDRQLVLVLVLISFSSHSSREERLSRNH</sequence>
<feature type="compositionally biased region" description="Basic and acidic residues" evidence="3">
    <location>
        <begin position="1"/>
        <end position="11"/>
    </location>
</feature>
<dbReference type="Gene3D" id="3.40.50.720">
    <property type="entry name" value="NAD(P)-binding Rossmann-like Domain"/>
    <property type="match status" value="1"/>
</dbReference>
<dbReference type="SUPFAM" id="SSF51735">
    <property type="entry name" value="NAD(P)-binding Rossmann-fold domains"/>
    <property type="match status" value="1"/>
</dbReference>
<feature type="compositionally biased region" description="Pro residues" evidence="3">
    <location>
        <begin position="33"/>
        <end position="62"/>
    </location>
</feature>
<dbReference type="OrthoDB" id="9876299at2759"/>
<proteinExistence type="inferred from homology"/>
<reference evidence="4 5" key="1">
    <citation type="submission" date="2019-03" db="EMBL/GenBank/DDBJ databases">
        <title>First draft genome of Liparis tanakae, snailfish: a comprehensive survey of snailfish specific genes.</title>
        <authorList>
            <person name="Kim W."/>
            <person name="Song I."/>
            <person name="Jeong J.-H."/>
            <person name="Kim D."/>
            <person name="Kim S."/>
            <person name="Ryu S."/>
            <person name="Song J.Y."/>
            <person name="Lee S.K."/>
        </authorList>
    </citation>
    <scope>NUCLEOTIDE SEQUENCE [LARGE SCALE GENOMIC DNA]</scope>
    <source>
        <tissue evidence="4">Muscle</tissue>
    </source>
</reference>
<dbReference type="PANTHER" id="PTHR43313:SF2">
    <property type="entry name" value="11-BETA-HYDROXYSTEROID DEHYDROGENASE TYPE 2"/>
    <property type="match status" value="1"/>
</dbReference>
<accession>A0A4Z2E4B8</accession>
<comment type="similarity">
    <text evidence="1">Belongs to the short-chain dehydrogenases/reductases (SDR) family.</text>
</comment>
<evidence type="ECO:0000313" key="5">
    <source>
        <dbReference type="Proteomes" id="UP000314294"/>
    </source>
</evidence>
<evidence type="ECO:0000256" key="3">
    <source>
        <dbReference type="SAM" id="MobiDB-lite"/>
    </source>
</evidence>
<evidence type="ECO:0000256" key="1">
    <source>
        <dbReference type="ARBA" id="ARBA00006484"/>
    </source>
</evidence>
<feature type="compositionally biased region" description="Basic residues" evidence="3">
    <location>
        <begin position="106"/>
        <end position="117"/>
    </location>
</feature>
<evidence type="ECO:0000256" key="2">
    <source>
        <dbReference type="ARBA" id="ARBA00023098"/>
    </source>
</evidence>